<keyword evidence="8" id="KW-0812">Transmembrane</keyword>
<dbReference type="PROSITE" id="PS00761">
    <property type="entry name" value="SPASE_I_3"/>
    <property type="match status" value="1"/>
</dbReference>
<dbReference type="RefSeq" id="WP_081159061.1">
    <property type="nucleotide sequence ID" value="NZ_LWBP01000001.1"/>
</dbReference>
<dbReference type="Gene3D" id="2.10.109.10">
    <property type="entry name" value="Umud Fragment, subunit A"/>
    <property type="match status" value="2"/>
</dbReference>
<dbReference type="GO" id="GO:0004252">
    <property type="term" value="F:serine-type endopeptidase activity"/>
    <property type="evidence" value="ECO:0007669"/>
    <property type="project" value="InterPro"/>
</dbReference>
<gene>
    <name evidence="10" type="ORF">A4R26_01590</name>
</gene>
<dbReference type="InterPro" id="IPR000223">
    <property type="entry name" value="Pept_S26A_signal_pept_1"/>
</dbReference>
<feature type="active site" evidence="7">
    <location>
        <position position="300"/>
    </location>
</feature>
<evidence type="ECO:0000256" key="3">
    <source>
        <dbReference type="ARBA" id="ARBA00013208"/>
    </source>
</evidence>
<dbReference type="PRINTS" id="PR00727">
    <property type="entry name" value="LEADERPTASE"/>
</dbReference>
<dbReference type="OrthoDB" id="9802919at2"/>
<dbReference type="InterPro" id="IPR043739">
    <property type="entry name" value="DUF5684"/>
</dbReference>
<comment type="similarity">
    <text evidence="2">Belongs to the peptidase S26 family.</text>
</comment>
<evidence type="ECO:0000256" key="7">
    <source>
        <dbReference type="PIRSR" id="PIRSR600223-1"/>
    </source>
</evidence>
<evidence type="ECO:0000256" key="6">
    <source>
        <dbReference type="ARBA" id="ARBA00029906"/>
    </source>
</evidence>
<organism evidence="10 11">
    <name type="scientific">Niastella populi</name>
    <dbReference type="NCBI Taxonomy" id="550983"/>
    <lineage>
        <taxon>Bacteria</taxon>
        <taxon>Pseudomonadati</taxon>
        <taxon>Bacteroidota</taxon>
        <taxon>Chitinophagia</taxon>
        <taxon>Chitinophagales</taxon>
        <taxon>Chitinophagaceae</taxon>
        <taxon>Niastella</taxon>
    </lineage>
</organism>
<dbReference type="SUPFAM" id="SSF51306">
    <property type="entry name" value="LexA/Signal peptidase"/>
    <property type="match status" value="2"/>
</dbReference>
<evidence type="ECO:0000256" key="1">
    <source>
        <dbReference type="ARBA" id="ARBA00000677"/>
    </source>
</evidence>
<feature type="active site" evidence="7">
    <location>
        <position position="158"/>
    </location>
</feature>
<feature type="transmembrane region" description="Helical" evidence="8">
    <location>
        <begin position="58"/>
        <end position="76"/>
    </location>
</feature>
<comment type="catalytic activity">
    <reaction evidence="1">
        <text>Cleavage of hydrophobic, N-terminal signal or leader sequences from secreted and periplasmic proteins.</text>
        <dbReference type="EC" id="3.4.21.89"/>
    </reaction>
</comment>
<feature type="domain" description="Peptidase S26" evidence="9">
    <location>
        <begin position="473"/>
        <end position="512"/>
    </location>
</feature>
<feature type="transmembrane region" description="Helical" evidence="8">
    <location>
        <begin position="130"/>
        <end position="149"/>
    </location>
</feature>
<dbReference type="InterPro" id="IPR019533">
    <property type="entry name" value="Peptidase_S26"/>
</dbReference>
<evidence type="ECO:0000259" key="9">
    <source>
        <dbReference type="Pfam" id="PF10502"/>
    </source>
</evidence>
<dbReference type="Pfam" id="PF10502">
    <property type="entry name" value="Peptidase_S26"/>
    <property type="match status" value="2"/>
</dbReference>
<evidence type="ECO:0000313" key="11">
    <source>
        <dbReference type="Proteomes" id="UP000192276"/>
    </source>
</evidence>
<dbReference type="EMBL" id="LWBP01000001">
    <property type="protein sequence ID" value="OQP68523.1"/>
    <property type="molecule type" value="Genomic_DNA"/>
</dbReference>
<comment type="caution">
    <text evidence="10">The sequence shown here is derived from an EMBL/GenBank/DDBJ whole genome shotgun (WGS) entry which is preliminary data.</text>
</comment>
<sequence length="529" mass="61098">MSLHDLLIIILVSLLILILPAYGLAKLFEKAGIPSWKAWVPFYNTWEIIKVAKIKKHWYFWQFIPVAGWFISIWLLVEFVKLFGRFKLLDHAAAALLSVVYFPMIGMDKKVKYLGPEAVKNHKKTTVREWIDAGVFAVVAATLIRVFVFEAYTIPTGSMEKTLLVNDFLFVSKLSYGPRIPNTPLAIPFVHHTLPITNSKSYTEVIHLPYTRWFASPVKRNDVVVFNFPAGDTLTKERDSQDPYYDMLLQAEMEQYSILRSQIPNEAQLRAVAKENAREYVWSNFTVITRPVDKRENYIKRCVAIAGDTIQIIDGYLYVNSQKAYISPTAAAEYVATVANNKLLTEEDLREAGVRLTSEANSAPDFEPTGVNTYKLNLTENELAIVKKMDGVVSVTRKVEEVGDPRIFPRDTANILWSVDNFGPLWIPKKGVTIQLTPKNIACYKRAIRVYENNTWEDRDGKIFINGQETTTYTFKMNYYWMMGDNRHRSQDSRFWGFVPEDHIVGEAWLIWMSWENGVRWNRMFRTIH</sequence>
<dbReference type="EC" id="3.4.21.89" evidence="3"/>
<dbReference type="InterPro" id="IPR019758">
    <property type="entry name" value="Pept_S26A_signal_pept_1_CS"/>
</dbReference>
<accession>A0A1V9GD36</accession>
<evidence type="ECO:0000256" key="4">
    <source>
        <dbReference type="ARBA" id="ARBA00019232"/>
    </source>
</evidence>
<dbReference type="InterPro" id="IPR036286">
    <property type="entry name" value="LexA/Signal_pep-like_sf"/>
</dbReference>
<feature type="domain" description="Peptidase S26" evidence="9">
    <location>
        <begin position="128"/>
        <end position="332"/>
    </location>
</feature>
<name>A0A1V9GD36_9BACT</name>
<dbReference type="STRING" id="550983.A4R26_01590"/>
<dbReference type="GO" id="GO:0009003">
    <property type="term" value="F:signal peptidase activity"/>
    <property type="evidence" value="ECO:0007669"/>
    <property type="project" value="UniProtKB-EC"/>
</dbReference>
<dbReference type="Pfam" id="PF18936">
    <property type="entry name" value="DUF5684"/>
    <property type="match status" value="1"/>
</dbReference>
<dbReference type="PANTHER" id="PTHR43390">
    <property type="entry name" value="SIGNAL PEPTIDASE I"/>
    <property type="match status" value="1"/>
</dbReference>
<dbReference type="PANTHER" id="PTHR43390:SF1">
    <property type="entry name" value="CHLOROPLAST PROCESSING PEPTIDASE"/>
    <property type="match status" value="1"/>
</dbReference>
<feature type="transmembrane region" description="Helical" evidence="8">
    <location>
        <begin position="88"/>
        <end position="106"/>
    </location>
</feature>
<evidence type="ECO:0000313" key="10">
    <source>
        <dbReference type="EMBL" id="OQP68523.1"/>
    </source>
</evidence>
<keyword evidence="5" id="KW-0378">Hydrolase</keyword>
<dbReference type="GO" id="GO:0016020">
    <property type="term" value="C:membrane"/>
    <property type="evidence" value="ECO:0007669"/>
    <property type="project" value="InterPro"/>
</dbReference>
<feature type="transmembrane region" description="Helical" evidence="8">
    <location>
        <begin position="6"/>
        <end position="25"/>
    </location>
</feature>
<dbReference type="Proteomes" id="UP000192276">
    <property type="component" value="Unassembled WGS sequence"/>
</dbReference>
<keyword evidence="8" id="KW-0472">Membrane</keyword>
<keyword evidence="11" id="KW-1185">Reference proteome</keyword>
<reference evidence="11" key="1">
    <citation type="submission" date="2016-04" db="EMBL/GenBank/DDBJ databases">
        <authorList>
            <person name="Chen L."/>
            <person name="Zhuang W."/>
            <person name="Wang G."/>
        </authorList>
    </citation>
    <scope>NUCLEOTIDE SEQUENCE [LARGE SCALE GENOMIC DNA]</scope>
    <source>
        <strain evidence="11">208</strain>
    </source>
</reference>
<evidence type="ECO:0000256" key="5">
    <source>
        <dbReference type="ARBA" id="ARBA00022801"/>
    </source>
</evidence>
<protein>
    <recommendedName>
        <fullName evidence="4">Signal peptidase I</fullName>
        <ecNumber evidence="3">3.4.21.89</ecNumber>
    </recommendedName>
    <alternativeName>
        <fullName evidence="6">Leader peptidase I</fullName>
    </alternativeName>
</protein>
<dbReference type="GO" id="GO:0006465">
    <property type="term" value="P:signal peptide processing"/>
    <property type="evidence" value="ECO:0007669"/>
    <property type="project" value="InterPro"/>
</dbReference>
<evidence type="ECO:0000256" key="2">
    <source>
        <dbReference type="ARBA" id="ARBA00009370"/>
    </source>
</evidence>
<proteinExistence type="inferred from homology"/>
<keyword evidence="8" id="KW-1133">Transmembrane helix</keyword>
<dbReference type="CDD" id="cd06530">
    <property type="entry name" value="S26_SPase_I"/>
    <property type="match status" value="2"/>
</dbReference>
<evidence type="ECO:0000256" key="8">
    <source>
        <dbReference type="SAM" id="Phobius"/>
    </source>
</evidence>
<dbReference type="AlphaFoldDB" id="A0A1V9GD36"/>